<keyword evidence="3" id="KW-0378">Hydrolase</keyword>
<sequence>MPTIRVDGIDLAYEERGSGPPVLLISPAASRATLWELHQVPALLAAGHRVITFDNRGMAPSSCPPGPYRLADLVADAAGLIRALGHGPVTVVGASMGAMIGQELALAHPELVVSAALLGTRARADRFRTAMTEASAERVRQGAAANGVRHVAVSLMCQLFSPRSLADDATVADWLDVLTAFPITGEGAALQYEATLAGDRREALSGVTRPVLVVSFSDDLIMPPFLGREAAEAIPGARYAEVPGCGHFGFLERPEVVNRILVDFLARTATASARPTDAAGRP</sequence>
<name>A0ABW6VJL8_MICFU</name>
<dbReference type="PRINTS" id="PR00412">
    <property type="entry name" value="EPOXHYDRLASE"/>
</dbReference>
<organism evidence="3 4">
    <name type="scientific">Microtetraspora fusca</name>
    <dbReference type="NCBI Taxonomy" id="1997"/>
    <lineage>
        <taxon>Bacteria</taxon>
        <taxon>Bacillati</taxon>
        <taxon>Actinomycetota</taxon>
        <taxon>Actinomycetes</taxon>
        <taxon>Streptosporangiales</taxon>
        <taxon>Streptosporangiaceae</taxon>
        <taxon>Microtetraspora</taxon>
    </lineage>
</organism>
<reference evidence="3 4" key="1">
    <citation type="submission" date="2024-10" db="EMBL/GenBank/DDBJ databases">
        <title>The Natural Products Discovery Center: Release of the First 8490 Sequenced Strains for Exploring Actinobacteria Biosynthetic Diversity.</title>
        <authorList>
            <person name="Kalkreuter E."/>
            <person name="Kautsar S.A."/>
            <person name="Yang D."/>
            <person name="Bader C.D."/>
            <person name="Teijaro C.N."/>
            <person name="Fluegel L."/>
            <person name="Davis C.M."/>
            <person name="Simpson J.R."/>
            <person name="Lauterbach L."/>
            <person name="Steele A.D."/>
            <person name="Gui C."/>
            <person name="Meng S."/>
            <person name="Li G."/>
            <person name="Viehrig K."/>
            <person name="Ye F."/>
            <person name="Su P."/>
            <person name="Kiefer A.F."/>
            <person name="Nichols A."/>
            <person name="Cepeda A.J."/>
            <person name="Yan W."/>
            <person name="Fan B."/>
            <person name="Jiang Y."/>
            <person name="Adhikari A."/>
            <person name="Zheng C.-J."/>
            <person name="Schuster L."/>
            <person name="Cowan T.M."/>
            <person name="Smanski M.J."/>
            <person name="Chevrette M.G."/>
            <person name="De Carvalho L.P.S."/>
            <person name="Shen B."/>
        </authorList>
    </citation>
    <scope>NUCLEOTIDE SEQUENCE [LARGE SCALE GENOMIC DNA]</scope>
    <source>
        <strain evidence="3 4">NPDC001281</strain>
    </source>
</reference>
<protein>
    <submittedName>
        <fullName evidence="3">Alpha/beta fold hydrolase</fullName>
    </submittedName>
</protein>
<evidence type="ECO:0000256" key="1">
    <source>
        <dbReference type="ARBA" id="ARBA00022559"/>
    </source>
</evidence>
<dbReference type="GO" id="GO:0016787">
    <property type="term" value="F:hydrolase activity"/>
    <property type="evidence" value="ECO:0007669"/>
    <property type="project" value="UniProtKB-KW"/>
</dbReference>
<gene>
    <name evidence="3" type="ORF">ACFY05_36440</name>
</gene>
<comment type="caution">
    <text evidence="3">The sequence shown here is derived from an EMBL/GenBank/DDBJ whole genome shotgun (WGS) entry which is preliminary data.</text>
</comment>
<dbReference type="RefSeq" id="WP_387346866.1">
    <property type="nucleotide sequence ID" value="NZ_JBIAXI010000030.1"/>
</dbReference>
<dbReference type="Proteomes" id="UP001602119">
    <property type="component" value="Unassembled WGS sequence"/>
</dbReference>
<dbReference type="InterPro" id="IPR029058">
    <property type="entry name" value="AB_hydrolase_fold"/>
</dbReference>
<evidence type="ECO:0000313" key="3">
    <source>
        <dbReference type="EMBL" id="MFF4778327.1"/>
    </source>
</evidence>
<keyword evidence="1" id="KW-0560">Oxidoreductase</keyword>
<accession>A0ABW6VJL8</accession>
<dbReference type="Gene3D" id="3.40.50.1820">
    <property type="entry name" value="alpha/beta hydrolase"/>
    <property type="match status" value="1"/>
</dbReference>
<dbReference type="SUPFAM" id="SSF53474">
    <property type="entry name" value="alpha/beta-Hydrolases"/>
    <property type="match status" value="1"/>
</dbReference>
<dbReference type="InterPro" id="IPR000639">
    <property type="entry name" value="Epox_hydrolase-like"/>
</dbReference>
<dbReference type="PANTHER" id="PTHR43433">
    <property type="entry name" value="HYDROLASE, ALPHA/BETA FOLD FAMILY PROTEIN"/>
    <property type="match status" value="1"/>
</dbReference>
<dbReference type="PANTHER" id="PTHR43433:SF5">
    <property type="entry name" value="AB HYDROLASE-1 DOMAIN-CONTAINING PROTEIN"/>
    <property type="match status" value="1"/>
</dbReference>
<keyword evidence="1" id="KW-0575">Peroxidase</keyword>
<feature type="domain" description="AB hydrolase-1" evidence="2">
    <location>
        <begin position="35"/>
        <end position="254"/>
    </location>
</feature>
<evidence type="ECO:0000259" key="2">
    <source>
        <dbReference type="Pfam" id="PF00561"/>
    </source>
</evidence>
<evidence type="ECO:0000313" key="4">
    <source>
        <dbReference type="Proteomes" id="UP001602119"/>
    </source>
</evidence>
<proteinExistence type="predicted"/>
<dbReference type="Pfam" id="PF00561">
    <property type="entry name" value="Abhydrolase_1"/>
    <property type="match status" value="1"/>
</dbReference>
<dbReference type="PRINTS" id="PR00111">
    <property type="entry name" value="ABHYDROLASE"/>
</dbReference>
<dbReference type="EMBL" id="JBIAXI010000030">
    <property type="protein sequence ID" value="MFF4778327.1"/>
    <property type="molecule type" value="Genomic_DNA"/>
</dbReference>
<dbReference type="InterPro" id="IPR050471">
    <property type="entry name" value="AB_hydrolase"/>
</dbReference>
<keyword evidence="4" id="KW-1185">Reference proteome</keyword>
<dbReference type="InterPro" id="IPR000073">
    <property type="entry name" value="AB_hydrolase_1"/>
</dbReference>